<dbReference type="InterPro" id="IPR029787">
    <property type="entry name" value="Nucleotide_cyclase"/>
</dbReference>
<feature type="domain" description="Guanylate cyclase" evidence="2">
    <location>
        <begin position="15"/>
        <end position="130"/>
    </location>
</feature>
<reference evidence="3 4" key="1">
    <citation type="submission" date="2014-03" db="EMBL/GenBank/DDBJ databases">
        <title>Bradyrhizobium valentinum sp. nov., isolated from effective nodules of Lupinus mariae-josephae, a lupine endemic of basic-lime soils in Eastern Spain.</title>
        <authorList>
            <person name="Duran D."/>
            <person name="Rey L."/>
            <person name="Navarro A."/>
            <person name="Busquets A."/>
            <person name="Imperial J."/>
            <person name="Ruiz-Argueso T."/>
        </authorList>
    </citation>
    <scope>NUCLEOTIDE SEQUENCE [LARGE SCALE GENOMIC DNA]</scope>
    <source>
        <strain evidence="3 4">PAC68</strain>
    </source>
</reference>
<dbReference type="GO" id="GO:0035556">
    <property type="term" value="P:intracellular signal transduction"/>
    <property type="evidence" value="ECO:0007669"/>
    <property type="project" value="InterPro"/>
</dbReference>
<dbReference type="Pfam" id="PF13432">
    <property type="entry name" value="TPR_16"/>
    <property type="match status" value="1"/>
</dbReference>
<dbReference type="SUPFAM" id="SSF55073">
    <property type="entry name" value="Nucleotide cyclase"/>
    <property type="match status" value="1"/>
</dbReference>
<evidence type="ECO:0000256" key="1">
    <source>
        <dbReference type="PROSITE-ProRule" id="PRU00339"/>
    </source>
</evidence>
<dbReference type="Pfam" id="PF00211">
    <property type="entry name" value="Guanylate_cyc"/>
    <property type="match status" value="1"/>
</dbReference>
<dbReference type="CDD" id="cd07302">
    <property type="entry name" value="CHD"/>
    <property type="match status" value="1"/>
</dbReference>
<accession>A0A0R3LES6</accession>
<sequence>MVQERPVPVGRRLAAIVAADVAGYSRLMHDDEETTHAKLSALLADSVTPAIAEHGGRIVKNTGDGFLAEFPSAVEAVRAAVQFQSHVNEQSGEEVKDERIAFRVGINIGDVIVEAHDIFGDGVNIAARLEGIAEPGGICISSSAYDQVRGKVGVEFTDLGEQNLKNIARPVRVYSATRVGAGLPALAEAGNLPAPYSQPLPLPDKPSIAVLPFENMSGDPQQEYFADGMVEEIITALSRFKWLFVIARNSSFTFKGKAVDVKEVGRRLGVGYVLEGSVRKASGKVRITGQLIDEITGAHLWADRFERDLSDVFALQDEVTVAVISAIQPKLLQAEIALATRRRPENLTAYDFHLRAMQQYYQTTREGLAEAIRLAHRALELDPRFGLVAALAGSCHGLSVLLGYAADPQVERKEAVRLLRLALRIDDGDPETLAWAAMTSAFMVDDCEGAIELADRAVALNPNLYWAWNSRGWVYKVAGLSEEALRSFERAIRISPIDPLLHRALVGRGLAFIELGRFDEAIVAAKKAQRQSPSYSPTYRCLASAFAHLGRDADAREAAARVLETDPGFTISSWIARGGQLNSKLLIEGLRKARLPE</sequence>
<dbReference type="EMBL" id="LLXZ01000115">
    <property type="protein sequence ID" value="KRR06361.1"/>
    <property type="molecule type" value="Genomic_DNA"/>
</dbReference>
<name>A0A0R3LES6_9BRAD</name>
<keyword evidence="4" id="KW-1185">Reference proteome</keyword>
<dbReference type="PANTHER" id="PTHR43081">
    <property type="entry name" value="ADENYLATE CYCLASE, TERMINAL-DIFFERENTIATION SPECIFIC-RELATED"/>
    <property type="match status" value="1"/>
</dbReference>
<dbReference type="SUPFAM" id="SSF48452">
    <property type="entry name" value="TPR-like"/>
    <property type="match status" value="1"/>
</dbReference>
<dbReference type="AlphaFoldDB" id="A0A0R3LES6"/>
<evidence type="ECO:0000259" key="2">
    <source>
        <dbReference type="PROSITE" id="PS50125"/>
    </source>
</evidence>
<dbReference type="Proteomes" id="UP000050863">
    <property type="component" value="Unassembled WGS sequence"/>
</dbReference>
<proteinExistence type="predicted"/>
<dbReference type="STRING" id="280332.CQ12_33445"/>
<dbReference type="PROSITE" id="PS50005">
    <property type="entry name" value="TPR"/>
    <property type="match status" value="2"/>
</dbReference>
<protein>
    <submittedName>
        <fullName evidence="3">Adenylate cyclase</fullName>
    </submittedName>
</protein>
<gene>
    <name evidence="3" type="ORF">CQ12_33445</name>
</gene>
<keyword evidence="1" id="KW-0802">TPR repeat</keyword>
<feature type="repeat" description="TPR" evidence="1">
    <location>
        <begin position="465"/>
        <end position="498"/>
    </location>
</feature>
<dbReference type="PANTHER" id="PTHR43081:SF19">
    <property type="entry name" value="PH-SENSITIVE ADENYLATE CYCLASE RV1264"/>
    <property type="match status" value="1"/>
</dbReference>
<dbReference type="Gene3D" id="3.30.70.1230">
    <property type="entry name" value="Nucleotide cyclase"/>
    <property type="match status" value="1"/>
</dbReference>
<dbReference type="InterPro" id="IPR001054">
    <property type="entry name" value="A/G_cyclase"/>
</dbReference>
<evidence type="ECO:0000313" key="3">
    <source>
        <dbReference type="EMBL" id="KRR06361.1"/>
    </source>
</evidence>
<dbReference type="OrthoDB" id="9807521at2"/>
<dbReference type="InterPro" id="IPR050697">
    <property type="entry name" value="Adenylyl/Guanylyl_Cyclase_3/4"/>
</dbReference>
<dbReference type="GO" id="GO:0006171">
    <property type="term" value="P:cAMP biosynthetic process"/>
    <property type="evidence" value="ECO:0007669"/>
    <property type="project" value="TreeGrafter"/>
</dbReference>
<feature type="repeat" description="TPR" evidence="1">
    <location>
        <begin position="502"/>
        <end position="535"/>
    </location>
</feature>
<dbReference type="GO" id="GO:0004016">
    <property type="term" value="F:adenylate cyclase activity"/>
    <property type="evidence" value="ECO:0007669"/>
    <property type="project" value="UniProtKB-ARBA"/>
</dbReference>
<organism evidence="3 4">
    <name type="scientific">Bradyrhizobium jicamae</name>
    <dbReference type="NCBI Taxonomy" id="280332"/>
    <lineage>
        <taxon>Bacteria</taxon>
        <taxon>Pseudomonadati</taxon>
        <taxon>Pseudomonadota</taxon>
        <taxon>Alphaproteobacteria</taxon>
        <taxon>Hyphomicrobiales</taxon>
        <taxon>Nitrobacteraceae</taxon>
        <taxon>Bradyrhizobium</taxon>
    </lineage>
</organism>
<dbReference type="InterPro" id="IPR011990">
    <property type="entry name" value="TPR-like_helical_dom_sf"/>
</dbReference>
<dbReference type="PROSITE" id="PS50125">
    <property type="entry name" value="GUANYLATE_CYCLASE_2"/>
    <property type="match status" value="1"/>
</dbReference>
<dbReference type="InterPro" id="IPR019734">
    <property type="entry name" value="TPR_rpt"/>
</dbReference>
<dbReference type="SMART" id="SM00028">
    <property type="entry name" value="TPR"/>
    <property type="match status" value="3"/>
</dbReference>
<evidence type="ECO:0000313" key="4">
    <source>
        <dbReference type="Proteomes" id="UP000050863"/>
    </source>
</evidence>
<dbReference type="Gene3D" id="3.40.50.10070">
    <property type="entry name" value="TolB, N-terminal domain"/>
    <property type="match status" value="1"/>
</dbReference>
<comment type="caution">
    <text evidence="3">The sequence shown here is derived from an EMBL/GenBank/DDBJ whole genome shotgun (WGS) entry which is preliminary data.</text>
</comment>
<dbReference type="RefSeq" id="WP_057836799.1">
    <property type="nucleotide sequence ID" value="NZ_LLXZ01000115.1"/>
</dbReference>
<dbReference type="Gene3D" id="1.25.40.10">
    <property type="entry name" value="Tetratricopeptide repeat domain"/>
    <property type="match status" value="1"/>
</dbReference>